<feature type="transmembrane region" description="Helical" evidence="8">
    <location>
        <begin position="252"/>
        <end position="276"/>
    </location>
</feature>
<comment type="subcellular location">
    <subcellularLocation>
        <location evidence="1">Cell membrane</location>
        <topology evidence="1">Multi-pass membrane protein</topology>
    </subcellularLocation>
</comment>
<dbReference type="EMBL" id="BOOK01000031">
    <property type="protein sequence ID" value="GII02346.1"/>
    <property type="molecule type" value="Genomic_DNA"/>
</dbReference>
<feature type="transmembrane region" description="Helical" evidence="8">
    <location>
        <begin position="460"/>
        <end position="482"/>
    </location>
</feature>
<evidence type="ECO:0000256" key="3">
    <source>
        <dbReference type="ARBA" id="ARBA00022475"/>
    </source>
</evidence>
<sequence>MTGPAAVPPSPLSPEPAVSRDPPVSREPPETGADLHEPAEAGAELREIGDKAGRSLRWSLAGNLVMKAGSFVLSLVMAWLLAPSDFGVFAVALAATQFVMVVKDLGVQAAVVQWRGRFEEMTPTATTLSLVSAVALYGAIWLGAPAFARSAGTEEAAGVVRLLTAVILVEAVTAVRSATLVRRFRQDRLSVAIMAGFAVQAAVSITLAAGGAGPYSFAWGQVCSAVVTGVLVMAFARLPYRLGFDRAVAGRLWRFGLPSAAGLGLEAVLMNVGYVIVGNVLGEEELGLFLLAFNVSSWVPLLITSAVRYVSLPSFSRLAEHDPVALQEGVRRAVPLLFSFVMPIAVLLWVLAHQLIGLLYGAEWDRSAGVLRFLAVLMVVRLLTSLAFDILTSVGATRSTVWLNLGWGAALVPATFAGAHLDGIRGAAAGHALAAVAVALPLAVLALSRVGVRLGPIAPALVRPLLGGLAAGALTWALATVIGDRPLLELGLAGGAGLITYVLIVVPGEQLRRFGARLKTRKSDE</sequence>
<dbReference type="PANTHER" id="PTHR30250">
    <property type="entry name" value="PST FAMILY PREDICTED COLANIC ACID TRANSPORTER"/>
    <property type="match status" value="1"/>
</dbReference>
<comment type="caution">
    <text evidence="9">The sequence shown here is derived from an EMBL/GenBank/DDBJ whole genome shotgun (WGS) entry which is preliminary data.</text>
</comment>
<dbReference type="PANTHER" id="PTHR30250:SF10">
    <property type="entry name" value="LIPOPOLYSACCHARIDE BIOSYNTHESIS PROTEIN WZXC"/>
    <property type="match status" value="1"/>
</dbReference>
<name>A0A8J3SZ03_9ACTN</name>
<feature type="transmembrane region" description="Helical" evidence="8">
    <location>
        <begin position="372"/>
        <end position="394"/>
    </location>
</feature>
<feature type="transmembrane region" description="Helical" evidence="8">
    <location>
        <begin position="124"/>
        <end position="144"/>
    </location>
</feature>
<feature type="transmembrane region" description="Helical" evidence="8">
    <location>
        <begin position="189"/>
        <end position="212"/>
    </location>
</feature>
<reference evidence="9" key="1">
    <citation type="submission" date="2021-01" db="EMBL/GenBank/DDBJ databases">
        <title>Whole genome shotgun sequence of Planobispora takensis NBRC 109077.</title>
        <authorList>
            <person name="Komaki H."/>
            <person name="Tamura T."/>
        </authorList>
    </citation>
    <scope>NUCLEOTIDE SEQUENCE</scope>
    <source>
        <strain evidence="9">NBRC 109077</strain>
    </source>
</reference>
<dbReference type="AlphaFoldDB" id="A0A8J3SZ03"/>
<feature type="transmembrane region" description="Helical" evidence="8">
    <location>
        <begin position="427"/>
        <end position="448"/>
    </location>
</feature>
<feature type="compositionally biased region" description="Basic and acidic residues" evidence="7">
    <location>
        <begin position="23"/>
        <end position="38"/>
    </location>
</feature>
<feature type="transmembrane region" description="Helical" evidence="8">
    <location>
        <begin position="488"/>
        <end position="508"/>
    </location>
</feature>
<organism evidence="9 10">
    <name type="scientific">Planobispora takensis</name>
    <dbReference type="NCBI Taxonomy" id="1367882"/>
    <lineage>
        <taxon>Bacteria</taxon>
        <taxon>Bacillati</taxon>
        <taxon>Actinomycetota</taxon>
        <taxon>Actinomycetes</taxon>
        <taxon>Streptosporangiales</taxon>
        <taxon>Streptosporangiaceae</taxon>
        <taxon>Planobispora</taxon>
    </lineage>
</organism>
<feature type="transmembrane region" description="Helical" evidence="8">
    <location>
        <begin position="333"/>
        <end position="352"/>
    </location>
</feature>
<evidence type="ECO:0000256" key="2">
    <source>
        <dbReference type="ARBA" id="ARBA00007430"/>
    </source>
</evidence>
<feature type="transmembrane region" description="Helical" evidence="8">
    <location>
        <begin position="218"/>
        <end position="240"/>
    </location>
</feature>
<keyword evidence="4 8" id="KW-0812">Transmembrane</keyword>
<evidence type="ECO:0000313" key="9">
    <source>
        <dbReference type="EMBL" id="GII02346.1"/>
    </source>
</evidence>
<keyword evidence="5 8" id="KW-1133">Transmembrane helix</keyword>
<feature type="transmembrane region" description="Helical" evidence="8">
    <location>
        <begin position="64"/>
        <end position="82"/>
    </location>
</feature>
<feature type="compositionally biased region" description="Pro residues" evidence="7">
    <location>
        <begin position="1"/>
        <end position="14"/>
    </location>
</feature>
<feature type="region of interest" description="Disordered" evidence="7">
    <location>
        <begin position="1"/>
        <end position="38"/>
    </location>
</feature>
<evidence type="ECO:0000256" key="8">
    <source>
        <dbReference type="SAM" id="Phobius"/>
    </source>
</evidence>
<proteinExistence type="inferred from homology"/>
<accession>A0A8J3SZ03</accession>
<protein>
    <submittedName>
        <fullName evidence="9">Lipopolysaccharide biosynthesis protein</fullName>
    </submittedName>
</protein>
<dbReference type="InterPro" id="IPR050833">
    <property type="entry name" value="Poly_Biosynth_Transport"/>
</dbReference>
<dbReference type="GO" id="GO:0005886">
    <property type="term" value="C:plasma membrane"/>
    <property type="evidence" value="ECO:0007669"/>
    <property type="project" value="UniProtKB-SubCell"/>
</dbReference>
<gene>
    <name evidence="9" type="ORF">Pta02_43540</name>
</gene>
<comment type="similarity">
    <text evidence="2">Belongs to the polysaccharide synthase family.</text>
</comment>
<feature type="transmembrane region" description="Helical" evidence="8">
    <location>
        <begin position="288"/>
        <end position="312"/>
    </location>
</feature>
<evidence type="ECO:0000256" key="5">
    <source>
        <dbReference type="ARBA" id="ARBA00022989"/>
    </source>
</evidence>
<feature type="transmembrane region" description="Helical" evidence="8">
    <location>
        <begin position="156"/>
        <end position="177"/>
    </location>
</feature>
<evidence type="ECO:0000256" key="1">
    <source>
        <dbReference type="ARBA" id="ARBA00004651"/>
    </source>
</evidence>
<keyword evidence="10" id="KW-1185">Reference proteome</keyword>
<dbReference type="Pfam" id="PF13440">
    <property type="entry name" value="Polysacc_synt_3"/>
    <property type="match status" value="1"/>
</dbReference>
<feature type="transmembrane region" description="Helical" evidence="8">
    <location>
        <begin position="401"/>
        <end position="421"/>
    </location>
</feature>
<evidence type="ECO:0000256" key="4">
    <source>
        <dbReference type="ARBA" id="ARBA00022692"/>
    </source>
</evidence>
<evidence type="ECO:0000256" key="7">
    <source>
        <dbReference type="SAM" id="MobiDB-lite"/>
    </source>
</evidence>
<keyword evidence="6 8" id="KW-0472">Membrane</keyword>
<keyword evidence="3" id="KW-1003">Cell membrane</keyword>
<evidence type="ECO:0000256" key="6">
    <source>
        <dbReference type="ARBA" id="ARBA00023136"/>
    </source>
</evidence>
<evidence type="ECO:0000313" key="10">
    <source>
        <dbReference type="Proteomes" id="UP000634476"/>
    </source>
</evidence>
<dbReference type="Proteomes" id="UP000634476">
    <property type="component" value="Unassembled WGS sequence"/>
</dbReference>